<dbReference type="PANTHER" id="PTHR33434:SF3">
    <property type="entry name" value="DEGV DOMAIN-CONTAINING PROTEIN YITS"/>
    <property type="match status" value="1"/>
</dbReference>
<gene>
    <name evidence="3" type="ORF">AB8U03_09455</name>
</gene>
<dbReference type="InterPro" id="IPR050270">
    <property type="entry name" value="DegV_domain_contain"/>
</dbReference>
<proteinExistence type="predicted"/>
<comment type="caution">
    <text evidence="3">The sequence shown here is derived from an EMBL/GenBank/DDBJ whole genome shotgun (WGS) entry which is preliminary data.</text>
</comment>
<keyword evidence="4" id="KW-1185">Reference proteome</keyword>
<keyword evidence="2" id="KW-0446">Lipid-binding</keyword>
<dbReference type="InterPro" id="IPR043168">
    <property type="entry name" value="DegV_C"/>
</dbReference>
<dbReference type="Gene3D" id="3.30.1180.10">
    <property type="match status" value="1"/>
</dbReference>
<dbReference type="PROSITE" id="PS51482">
    <property type="entry name" value="DEGV"/>
    <property type="match status" value="1"/>
</dbReference>
<sequence>MEKIALLTDSACDIDCETIKKYNISILPFRIIYKNREYIDKIEITPKEVYDNMNIEISKSSLPSIEDMEKVFDKLEKENYTHVIAVAISSGLSGTYNALKMVSQRHKKLVTYIYDSKSTSLGEGIILKECGNLIEQGRSFNEIVDDIPKIKSKMHFLFVFGTLEYARKGGRIGKISGTIGEVLDIKPIVYFDDNQGVCFTYDKVRGRKKSLSKMIDIGRQFLSKSPCDVYIVHGNAQEDAENVYNRISKLPNVENTYMIGQISPIVGVYSGPGTVGICYKEQNYSH</sequence>
<name>A0ABV4BPG1_9CLOT</name>
<accession>A0ABV4BPG1</accession>
<dbReference type="Proteomes" id="UP001564657">
    <property type="component" value="Unassembled WGS sequence"/>
</dbReference>
<evidence type="ECO:0000313" key="3">
    <source>
        <dbReference type="EMBL" id="MEY8000415.1"/>
    </source>
</evidence>
<organism evidence="3 4">
    <name type="scientific">Clostridium moutaii</name>
    <dbReference type="NCBI Taxonomy" id="3240932"/>
    <lineage>
        <taxon>Bacteria</taxon>
        <taxon>Bacillati</taxon>
        <taxon>Bacillota</taxon>
        <taxon>Clostridia</taxon>
        <taxon>Eubacteriales</taxon>
        <taxon>Clostridiaceae</taxon>
        <taxon>Clostridium</taxon>
    </lineage>
</organism>
<evidence type="ECO:0000256" key="2">
    <source>
        <dbReference type="ARBA" id="ARBA00023121"/>
    </source>
</evidence>
<dbReference type="PANTHER" id="PTHR33434">
    <property type="entry name" value="DEGV DOMAIN-CONTAINING PROTEIN DR_1986-RELATED"/>
    <property type="match status" value="1"/>
</dbReference>
<reference evidence="3 4" key="1">
    <citation type="submission" date="2024-08" db="EMBL/GenBank/DDBJ databases">
        <title>Clostridium lapicellarii sp. nov., and Clostridium renhuaiense sp. nov., two species isolated from the mud in a fermentation cellar used for producing sauce-flavour Chinese liquors.</title>
        <authorList>
            <person name="Yang F."/>
            <person name="Wang H."/>
            <person name="Chen L.Q."/>
            <person name="Zhou N."/>
            <person name="Lu J.J."/>
            <person name="Pu X.X."/>
            <person name="Wan B."/>
            <person name="Wang L."/>
            <person name="Liu S.J."/>
        </authorList>
    </citation>
    <scope>NUCLEOTIDE SEQUENCE [LARGE SCALE GENOMIC DNA]</scope>
    <source>
        <strain evidence="3 4">MT-5</strain>
    </source>
</reference>
<evidence type="ECO:0000313" key="4">
    <source>
        <dbReference type="Proteomes" id="UP001564657"/>
    </source>
</evidence>
<dbReference type="EMBL" id="JBGEWD010000008">
    <property type="protein sequence ID" value="MEY8000415.1"/>
    <property type="molecule type" value="Genomic_DNA"/>
</dbReference>
<dbReference type="Pfam" id="PF02645">
    <property type="entry name" value="DegV"/>
    <property type="match status" value="1"/>
</dbReference>
<dbReference type="InterPro" id="IPR003797">
    <property type="entry name" value="DegV"/>
</dbReference>
<evidence type="ECO:0000256" key="1">
    <source>
        <dbReference type="ARBA" id="ARBA00003238"/>
    </source>
</evidence>
<dbReference type="SUPFAM" id="SSF82549">
    <property type="entry name" value="DAK1/DegV-like"/>
    <property type="match status" value="1"/>
</dbReference>
<dbReference type="RefSeq" id="WP_369704310.1">
    <property type="nucleotide sequence ID" value="NZ_JBGEWD010000008.1"/>
</dbReference>
<dbReference type="NCBIfam" id="TIGR00762">
    <property type="entry name" value="DegV"/>
    <property type="match status" value="1"/>
</dbReference>
<protein>
    <submittedName>
        <fullName evidence="3">DegV family protein</fullName>
    </submittedName>
</protein>
<dbReference type="Gene3D" id="3.40.50.10170">
    <property type="match status" value="1"/>
</dbReference>
<comment type="function">
    <text evidence="1">May bind long-chain fatty acids, such as palmitate, and may play a role in lipid transport or fatty acid metabolism.</text>
</comment>